<keyword evidence="5 7" id="KW-1133">Transmembrane helix</keyword>
<keyword evidence="9" id="KW-0378">Hydrolase</keyword>
<name>A0A9D1RYP3_9CORY</name>
<evidence type="ECO:0000313" key="9">
    <source>
        <dbReference type="EMBL" id="HIW96055.1"/>
    </source>
</evidence>
<feature type="transmembrane region" description="Helical" evidence="7">
    <location>
        <begin position="159"/>
        <end position="178"/>
    </location>
</feature>
<evidence type="ECO:0000259" key="8">
    <source>
        <dbReference type="Pfam" id="PF01694"/>
    </source>
</evidence>
<evidence type="ECO:0000256" key="1">
    <source>
        <dbReference type="ARBA" id="ARBA00004141"/>
    </source>
</evidence>
<feature type="transmembrane region" description="Helical" evidence="7">
    <location>
        <begin position="12"/>
        <end position="34"/>
    </location>
</feature>
<dbReference type="SUPFAM" id="SSF144091">
    <property type="entry name" value="Rhomboid-like"/>
    <property type="match status" value="1"/>
</dbReference>
<keyword evidence="2" id="KW-1003">Cell membrane</keyword>
<evidence type="ECO:0000313" key="10">
    <source>
        <dbReference type="Proteomes" id="UP000824189"/>
    </source>
</evidence>
<dbReference type="Gene3D" id="1.20.1540.10">
    <property type="entry name" value="Rhomboid-like"/>
    <property type="match status" value="1"/>
</dbReference>
<feature type="transmembrane region" description="Helical" evidence="7">
    <location>
        <begin position="198"/>
        <end position="219"/>
    </location>
</feature>
<accession>A0A9D1RYP3</accession>
<feature type="transmembrane region" description="Helical" evidence="7">
    <location>
        <begin position="67"/>
        <end position="92"/>
    </location>
</feature>
<organism evidence="9 10">
    <name type="scientific">Candidatus Corynebacterium gallistercoris</name>
    <dbReference type="NCBI Taxonomy" id="2838530"/>
    <lineage>
        <taxon>Bacteria</taxon>
        <taxon>Bacillati</taxon>
        <taxon>Actinomycetota</taxon>
        <taxon>Actinomycetes</taxon>
        <taxon>Mycobacteriales</taxon>
        <taxon>Corynebacteriaceae</taxon>
        <taxon>Corynebacterium</taxon>
    </lineage>
</organism>
<dbReference type="GO" id="GO:0004252">
    <property type="term" value="F:serine-type endopeptidase activity"/>
    <property type="evidence" value="ECO:0007669"/>
    <property type="project" value="InterPro"/>
</dbReference>
<reference evidence="9" key="2">
    <citation type="submission" date="2021-04" db="EMBL/GenBank/DDBJ databases">
        <authorList>
            <person name="Gilroy R."/>
        </authorList>
    </citation>
    <scope>NUCLEOTIDE SEQUENCE</scope>
    <source>
        <strain evidence="9">4376</strain>
    </source>
</reference>
<keyword evidence="6 7" id="KW-0472">Membrane</keyword>
<protein>
    <submittedName>
        <fullName evidence="9">Rhomboid family intramembrane serine protease</fullName>
    </submittedName>
</protein>
<keyword evidence="9" id="KW-0645">Protease</keyword>
<gene>
    <name evidence="9" type="ORF">H9867_06200</name>
</gene>
<evidence type="ECO:0000256" key="2">
    <source>
        <dbReference type="ARBA" id="ARBA00022475"/>
    </source>
</evidence>
<dbReference type="PANTHER" id="PTHR43066">
    <property type="entry name" value="RHOMBOID-RELATED PROTEIN"/>
    <property type="match status" value="1"/>
</dbReference>
<comment type="caution">
    <text evidence="9">The sequence shown here is derived from an EMBL/GenBank/DDBJ whole genome shotgun (WGS) entry which is preliminary data.</text>
</comment>
<evidence type="ECO:0000256" key="6">
    <source>
        <dbReference type="ARBA" id="ARBA00023136"/>
    </source>
</evidence>
<dbReference type="Pfam" id="PF01694">
    <property type="entry name" value="Rhomboid"/>
    <property type="match status" value="1"/>
</dbReference>
<sequence>MTWSSSPSRSRTSTWFVTAWFIAACCVTYAVTVIQSGNIAEPLASPRSTVGWSLLFDAGSISAHHEWWRVLTAALVHLNPGHLILNMILIFLLGREVEREYGHVVMAALIVACASGGALACMIFEPLTPVAGASTVGFGLFAMLLALTKRRRQPLAGPLVLLAVNIGFSFFGGVSLWGHLGGLAAGAGVASPQKNKKTAAIIIAAATFAAAVAAGLNGWP</sequence>
<keyword evidence="3" id="KW-0997">Cell inner membrane</keyword>
<evidence type="ECO:0000256" key="3">
    <source>
        <dbReference type="ARBA" id="ARBA00022519"/>
    </source>
</evidence>
<evidence type="ECO:0000256" key="4">
    <source>
        <dbReference type="ARBA" id="ARBA00022692"/>
    </source>
</evidence>
<dbReference type="Proteomes" id="UP000824189">
    <property type="component" value="Unassembled WGS sequence"/>
</dbReference>
<proteinExistence type="predicted"/>
<feature type="transmembrane region" description="Helical" evidence="7">
    <location>
        <begin position="104"/>
        <end position="124"/>
    </location>
</feature>
<reference evidence="9" key="1">
    <citation type="journal article" date="2021" name="PeerJ">
        <title>Extensive microbial diversity within the chicken gut microbiome revealed by metagenomics and culture.</title>
        <authorList>
            <person name="Gilroy R."/>
            <person name="Ravi A."/>
            <person name="Getino M."/>
            <person name="Pursley I."/>
            <person name="Horton D.L."/>
            <person name="Alikhan N.F."/>
            <person name="Baker D."/>
            <person name="Gharbi K."/>
            <person name="Hall N."/>
            <person name="Watson M."/>
            <person name="Adriaenssens E.M."/>
            <person name="Foster-Nyarko E."/>
            <person name="Jarju S."/>
            <person name="Secka A."/>
            <person name="Antonio M."/>
            <person name="Oren A."/>
            <person name="Chaudhuri R.R."/>
            <person name="La Ragione R."/>
            <person name="Hildebrand F."/>
            <person name="Pallen M.J."/>
        </authorList>
    </citation>
    <scope>NUCLEOTIDE SEQUENCE</scope>
    <source>
        <strain evidence="9">4376</strain>
    </source>
</reference>
<dbReference type="PANTHER" id="PTHR43066:SF26">
    <property type="entry name" value="RHOMBOID PROTEASE GLPG"/>
    <property type="match status" value="1"/>
</dbReference>
<evidence type="ECO:0000256" key="7">
    <source>
        <dbReference type="SAM" id="Phobius"/>
    </source>
</evidence>
<feature type="transmembrane region" description="Helical" evidence="7">
    <location>
        <begin position="130"/>
        <end position="147"/>
    </location>
</feature>
<dbReference type="InterPro" id="IPR022764">
    <property type="entry name" value="Peptidase_S54_rhomboid_dom"/>
</dbReference>
<dbReference type="GO" id="GO:0016020">
    <property type="term" value="C:membrane"/>
    <property type="evidence" value="ECO:0007669"/>
    <property type="project" value="UniProtKB-SubCell"/>
</dbReference>
<dbReference type="AlphaFoldDB" id="A0A9D1RYP3"/>
<dbReference type="InterPro" id="IPR035952">
    <property type="entry name" value="Rhomboid-like_sf"/>
</dbReference>
<keyword evidence="4 7" id="KW-0812">Transmembrane</keyword>
<feature type="domain" description="Peptidase S54 rhomboid" evidence="8">
    <location>
        <begin position="65"/>
        <end position="188"/>
    </location>
</feature>
<dbReference type="EMBL" id="DXFZ01000074">
    <property type="protein sequence ID" value="HIW96055.1"/>
    <property type="molecule type" value="Genomic_DNA"/>
</dbReference>
<evidence type="ECO:0000256" key="5">
    <source>
        <dbReference type="ARBA" id="ARBA00022989"/>
    </source>
</evidence>
<comment type="subcellular location">
    <subcellularLocation>
        <location evidence="1">Membrane</location>
        <topology evidence="1">Multi-pass membrane protein</topology>
    </subcellularLocation>
</comment>
<dbReference type="GO" id="GO:0006508">
    <property type="term" value="P:proteolysis"/>
    <property type="evidence" value="ECO:0007669"/>
    <property type="project" value="UniProtKB-KW"/>
</dbReference>